<dbReference type="InterPro" id="IPR053188">
    <property type="entry name" value="FkbM_Methyltransferase"/>
</dbReference>
<keyword evidence="3" id="KW-1185">Reference proteome</keyword>
<dbReference type="SUPFAM" id="SSF53335">
    <property type="entry name" value="S-adenosyl-L-methionine-dependent methyltransferases"/>
    <property type="match status" value="1"/>
</dbReference>
<dbReference type="PANTHER" id="PTHR36973:SF4">
    <property type="entry name" value="NODULATION PROTEIN"/>
    <property type="match status" value="1"/>
</dbReference>
<dbReference type="Proteomes" id="UP000635278">
    <property type="component" value="Unassembled WGS sequence"/>
</dbReference>
<comment type="caution">
    <text evidence="2">The sequence shown here is derived from an EMBL/GenBank/DDBJ whole genome shotgun (WGS) entry which is preliminary data.</text>
</comment>
<sequence length="272" mass="30669">MLWRMQSMSEVISSADHRIVIVDVGASGGLQEKWAKQPGLIRPVLFEPNAIEAEQLRGSLSHIPGALVIERGLSSRAGEFELTIGRHYGCTSLLKADPDMLAGYSIAPLYEATGTAQVRCDRYDTLYSQGEVPAPDVIKLDVEGYEYEILLGFGGLLDQCLGIEVEAWLTPIYRNTKLLHELIDYLRRFGFVLRRFDPVNAFDGDLILGDAFFTLNRARADSLDPDRKRKFQTLLKTWNLSEYSAENETHGPASKRRAKRLKRLLSAVRRRL</sequence>
<protein>
    <submittedName>
        <fullName evidence="2">FkbM family methyltransferase</fullName>
    </submittedName>
</protein>
<dbReference type="GO" id="GO:0032259">
    <property type="term" value="P:methylation"/>
    <property type="evidence" value="ECO:0007669"/>
    <property type="project" value="UniProtKB-KW"/>
</dbReference>
<organism evidence="2 3">
    <name type="scientific">Acetobacter musti</name>
    <dbReference type="NCBI Taxonomy" id="864732"/>
    <lineage>
        <taxon>Bacteria</taxon>
        <taxon>Pseudomonadati</taxon>
        <taxon>Pseudomonadota</taxon>
        <taxon>Alphaproteobacteria</taxon>
        <taxon>Acetobacterales</taxon>
        <taxon>Acetobacteraceae</taxon>
        <taxon>Acetobacter</taxon>
    </lineage>
</organism>
<evidence type="ECO:0000313" key="2">
    <source>
        <dbReference type="EMBL" id="NHN85182.1"/>
    </source>
</evidence>
<dbReference type="Gene3D" id="3.40.50.150">
    <property type="entry name" value="Vaccinia Virus protein VP39"/>
    <property type="match status" value="1"/>
</dbReference>
<dbReference type="GO" id="GO:0008168">
    <property type="term" value="F:methyltransferase activity"/>
    <property type="evidence" value="ECO:0007669"/>
    <property type="project" value="UniProtKB-KW"/>
</dbReference>
<dbReference type="InterPro" id="IPR029063">
    <property type="entry name" value="SAM-dependent_MTases_sf"/>
</dbReference>
<dbReference type="EMBL" id="WOTB01000013">
    <property type="protein sequence ID" value="NHN85182.1"/>
    <property type="molecule type" value="Genomic_DNA"/>
</dbReference>
<dbReference type="NCBIfam" id="TIGR01444">
    <property type="entry name" value="fkbM_fam"/>
    <property type="match status" value="1"/>
</dbReference>
<feature type="domain" description="Methyltransferase FkbM" evidence="1">
    <location>
        <begin position="87"/>
        <end position="192"/>
    </location>
</feature>
<evidence type="ECO:0000313" key="3">
    <source>
        <dbReference type="Proteomes" id="UP000635278"/>
    </source>
</evidence>
<accession>A0ABX0JQT4</accession>
<keyword evidence="2" id="KW-0489">Methyltransferase</keyword>
<dbReference type="InterPro" id="IPR006342">
    <property type="entry name" value="FkbM_mtfrase"/>
</dbReference>
<dbReference type="PANTHER" id="PTHR36973">
    <property type="entry name" value="SLL1456 PROTEIN-RELATED"/>
    <property type="match status" value="1"/>
</dbReference>
<evidence type="ECO:0000259" key="1">
    <source>
        <dbReference type="Pfam" id="PF05050"/>
    </source>
</evidence>
<dbReference type="Pfam" id="PF05050">
    <property type="entry name" value="Methyltransf_21"/>
    <property type="match status" value="1"/>
</dbReference>
<gene>
    <name evidence="2" type="ORF">GOB93_11085</name>
</gene>
<reference evidence="2 3" key="1">
    <citation type="journal article" date="2020" name="Int. J. Syst. Evol. Microbiol.">
        <title>Novel acetic acid bacteria from cider fermentations: Acetobacter conturbans sp. nov. and Acetobacter fallax sp. nov.</title>
        <authorList>
            <person name="Sombolestani A.S."/>
            <person name="Cleenwerck I."/>
            <person name="Cnockaert M."/>
            <person name="Borremans W."/>
            <person name="Wieme A.D."/>
            <person name="De Vuyst L."/>
            <person name="Vandamme P."/>
        </authorList>
    </citation>
    <scope>NUCLEOTIDE SEQUENCE [LARGE SCALE GENOMIC DNA]</scope>
    <source>
        <strain evidence="2 3">LMG 30640</strain>
    </source>
</reference>
<keyword evidence="2" id="KW-0808">Transferase</keyword>
<name>A0ABX0JQT4_9PROT</name>
<proteinExistence type="predicted"/>